<feature type="domain" description="Beta-ketoacyl-[acyl-carrier-protein] synthase III N-terminal" evidence="4">
    <location>
        <begin position="124"/>
        <end position="187"/>
    </location>
</feature>
<dbReference type="GO" id="GO:0006633">
    <property type="term" value="P:fatty acid biosynthetic process"/>
    <property type="evidence" value="ECO:0007669"/>
    <property type="project" value="InterPro"/>
</dbReference>
<accession>A0A0P9N6T2</accession>
<dbReference type="InterPro" id="IPR013747">
    <property type="entry name" value="ACP_syn_III_C"/>
</dbReference>
<dbReference type="SUPFAM" id="SSF53901">
    <property type="entry name" value="Thiolase-like"/>
    <property type="match status" value="1"/>
</dbReference>
<gene>
    <name evidence="5" type="ORF">ALO79_04937</name>
</gene>
<dbReference type="PANTHER" id="PTHR34069">
    <property type="entry name" value="3-OXOACYL-[ACYL-CARRIER-PROTEIN] SYNTHASE 3"/>
    <property type="match status" value="1"/>
</dbReference>
<dbReference type="CDD" id="cd00830">
    <property type="entry name" value="KAS_III"/>
    <property type="match status" value="1"/>
</dbReference>
<dbReference type="PANTHER" id="PTHR34069:SF2">
    <property type="entry name" value="BETA-KETOACYL-[ACYL-CARRIER-PROTEIN] SYNTHASE III"/>
    <property type="match status" value="1"/>
</dbReference>
<evidence type="ECO:0000259" key="4">
    <source>
        <dbReference type="Pfam" id="PF08545"/>
    </source>
</evidence>
<dbReference type="GO" id="GO:0044550">
    <property type="term" value="P:secondary metabolite biosynthetic process"/>
    <property type="evidence" value="ECO:0007669"/>
    <property type="project" value="TreeGrafter"/>
</dbReference>
<name>A0A0P9N6T2_PSESX</name>
<evidence type="ECO:0008006" key="7">
    <source>
        <dbReference type="Google" id="ProtNLM"/>
    </source>
</evidence>
<feature type="domain" description="Beta-ketoacyl-[acyl-carrier-protein] synthase III C-terminal" evidence="3">
    <location>
        <begin position="264"/>
        <end position="345"/>
    </location>
</feature>
<dbReference type="Pfam" id="PF08545">
    <property type="entry name" value="ACP_syn_III"/>
    <property type="match status" value="1"/>
</dbReference>
<dbReference type="Pfam" id="PF08541">
    <property type="entry name" value="ACP_syn_III_C"/>
    <property type="match status" value="1"/>
</dbReference>
<reference evidence="5 6" key="1">
    <citation type="submission" date="2015-09" db="EMBL/GenBank/DDBJ databases">
        <title>Genome announcement of multiple Pseudomonas syringae strains.</title>
        <authorList>
            <person name="Thakur S."/>
            <person name="Wang P.W."/>
            <person name="Gong Y."/>
            <person name="Weir B.S."/>
            <person name="Guttman D.S."/>
        </authorList>
    </citation>
    <scope>NUCLEOTIDE SEQUENCE [LARGE SCALE GENOMIC DNA]</scope>
    <source>
        <strain evidence="5 6">ICMP9419</strain>
    </source>
</reference>
<organism evidence="5 6">
    <name type="scientific">Pseudomonas syringae pv. castaneae</name>
    <dbReference type="NCBI Taxonomy" id="264450"/>
    <lineage>
        <taxon>Bacteria</taxon>
        <taxon>Pseudomonadati</taxon>
        <taxon>Pseudomonadota</taxon>
        <taxon>Gammaproteobacteria</taxon>
        <taxon>Pseudomonadales</taxon>
        <taxon>Pseudomonadaceae</taxon>
        <taxon>Pseudomonas</taxon>
        <taxon>Pseudomonas syringae</taxon>
    </lineage>
</organism>
<keyword evidence="1" id="KW-0808">Transferase</keyword>
<dbReference type="Gene3D" id="3.40.47.10">
    <property type="match status" value="1"/>
</dbReference>
<evidence type="ECO:0000259" key="3">
    <source>
        <dbReference type="Pfam" id="PF08541"/>
    </source>
</evidence>
<keyword evidence="2" id="KW-0012">Acyltransferase</keyword>
<comment type="caution">
    <text evidence="5">The sequence shown here is derived from an EMBL/GenBank/DDBJ whole genome shotgun (WGS) entry which is preliminary data.</text>
</comment>
<evidence type="ECO:0000256" key="2">
    <source>
        <dbReference type="ARBA" id="ARBA00023315"/>
    </source>
</evidence>
<sequence>MMSNKFARKSPDAPRLVPNTRIVGVACALPVRISKVSELAATFGEEAVNKIIASTGIEARHVSDDECTSDLCLKAAESLFADLSIDRSTIDALIFVTQTPDYRLPATACTLQRRLGLDITTAAFDVSLGCSGYVYGLWLASSLLAGGGSRRVLLLAGDTVSKIVAKSDRSVAALFGDAGSATLLEYHPDAVPTPYILGTDGRGERNLVIPSGGFRDIQGSDLSTSEEGLRGPCDLFMNGAEIFAFTLARVPGLVRDLQSAAEKQNVKIDKYVFHQANKFMLDHLAKKMRLDPNDVVVNLKDVGNTSAASIPLALCLNAEAQQGLCGNYLLAGFGVGYSWAGCIVNLSDTQFSHVVRVSSWEEH</sequence>
<dbReference type="InterPro" id="IPR016039">
    <property type="entry name" value="Thiolase-like"/>
</dbReference>
<dbReference type="PATRIC" id="fig|264450.4.peg.5852"/>
<protein>
    <recommendedName>
        <fullName evidence="7">3-oxoacyl-synthase III</fullName>
    </recommendedName>
</protein>
<evidence type="ECO:0000313" key="5">
    <source>
        <dbReference type="EMBL" id="KPW93448.1"/>
    </source>
</evidence>
<dbReference type="GO" id="GO:0004315">
    <property type="term" value="F:3-oxoacyl-[acyl-carrier-protein] synthase activity"/>
    <property type="evidence" value="ECO:0007669"/>
    <property type="project" value="InterPro"/>
</dbReference>
<proteinExistence type="predicted"/>
<dbReference type="Proteomes" id="UP000050381">
    <property type="component" value="Unassembled WGS sequence"/>
</dbReference>
<evidence type="ECO:0000313" key="6">
    <source>
        <dbReference type="Proteomes" id="UP000050381"/>
    </source>
</evidence>
<dbReference type="InterPro" id="IPR013751">
    <property type="entry name" value="ACP_syn_III_N"/>
</dbReference>
<dbReference type="EMBL" id="LJQD01000356">
    <property type="protein sequence ID" value="KPW93448.1"/>
    <property type="molecule type" value="Genomic_DNA"/>
</dbReference>
<evidence type="ECO:0000256" key="1">
    <source>
        <dbReference type="ARBA" id="ARBA00022679"/>
    </source>
</evidence>
<dbReference type="AlphaFoldDB" id="A0A0P9N6T2"/>